<evidence type="ECO:0000313" key="2">
    <source>
        <dbReference type="Proteomes" id="UP001631969"/>
    </source>
</evidence>
<dbReference type="EMBL" id="JBJURJ010000009">
    <property type="protein sequence ID" value="MFM9329706.1"/>
    <property type="molecule type" value="Genomic_DNA"/>
</dbReference>
<gene>
    <name evidence="1" type="primary">ybeY</name>
    <name evidence="1" type="ORF">ACI1P1_15530</name>
</gene>
<organism evidence="1 2">
    <name type="scientific">Paenibacillus mesotrionivorans</name>
    <dbReference type="NCBI Taxonomy" id="3160968"/>
    <lineage>
        <taxon>Bacteria</taxon>
        <taxon>Bacillati</taxon>
        <taxon>Bacillota</taxon>
        <taxon>Bacilli</taxon>
        <taxon>Bacillales</taxon>
        <taxon>Paenibacillaceae</taxon>
        <taxon>Paenibacillus</taxon>
    </lineage>
</organism>
<comment type="caution">
    <text evidence="1">The sequence shown here is derived from an EMBL/GenBank/DDBJ whole genome shotgun (WGS) entry which is preliminary data.</text>
</comment>
<name>A0ACC7NY50_9BACL</name>
<protein>
    <submittedName>
        <fullName evidence="1">rRNA maturation RNase YbeY</fullName>
    </submittedName>
</protein>
<dbReference type="Proteomes" id="UP001631969">
    <property type="component" value="Unassembled WGS sequence"/>
</dbReference>
<sequence length="194" mass="22042">MNLYLECNNDQEAYEITPALMDMLNELLRLAGELEQVDSGEVALSFVDDETIRQLNKDYRGIDKATDVLSFAMTESTEDELPIYYDDENLEDVELEQLQEMSELGLLDGGKETLEEFEEEPENLLAEPLGDIVISIPKALAQAEEYGHSAEREIGFLFVHGFLHLIGYDHMTEEDEKIMFGKQEEILAKAGITR</sequence>
<reference evidence="1" key="1">
    <citation type="submission" date="2024-12" db="EMBL/GenBank/DDBJ databases">
        <authorList>
            <person name="Wu N."/>
        </authorList>
    </citation>
    <scope>NUCLEOTIDE SEQUENCE</scope>
    <source>
        <strain evidence="1">P15</strain>
    </source>
</reference>
<evidence type="ECO:0000313" key="1">
    <source>
        <dbReference type="EMBL" id="MFM9329706.1"/>
    </source>
</evidence>
<proteinExistence type="predicted"/>
<keyword evidence="2" id="KW-1185">Reference proteome</keyword>
<accession>A0ACC7NY50</accession>